<evidence type="ECO:0000313" key="7">
    <source>
        <dbReference type="Proteomes" id="UP001497457"/>
    </source>
</evidence>
<evidence type="ECO:0000256" key="3">
    <source>
        <dbReference type="ARBA" id="ARBA00022833"/>
    </source>
</evidence>
<dbReference type="Pfam" id="PF13639">
    <property type="entry name" value="zf-RING_2"/>
    <property type="match status" value="1"/>
</dbReference>
<dbReference type="InterPro" id="IPR001841">
    <property type="entry name" value="Znf_RING"/>
</dbReference>
<dbReference type="PANTHER" id="PTHR45931">
    <property type="entry name" value="SI:CH211-59O9.10"/>
    <property type="match status" value="1"/>
</dbReference>
<dbReference type="GO" id="GO:0008270">
    <property type="term" value="F:zinc ion binding"/>
    <property type="evidence" value="ECO:0007669"/>
    <property type="project" value="UniProtKB-KW"/>
</dbReference>
<feature type="domain" description="RING-type" evidence="5">
    <location>
        <begin position="129"/>
        <end position="170"/>
    </location>
</feature>
<dbReference type="SUPFAM" id="SSF57850">
    <property type="entry name" value="RING/U-box"/>
    <property type="match status" value="1"/>
</dbReference>
<dbReference type="SMART" id="SM00184">
    <property type="entry name" value="RING"/>
    <property type="match status" value="1"/>
</dbReference>
<evidence type="ECO:0000256" key="2">
    <source>
        <dbReference type="ARBA" id="ARBA00022771"/>
    </source>
</evidence>
<dbReference type="InterPro" id="IPR051834">
    <property type="entry name" value="RING_finger_E3_ligase"/>
</dbReference>
<dbReference type="Proteomes" id="UP001497457">
    <property type="component" value="Chromosome 9rd"/>
</dbReference>
<dbReference type="EMBL" id="OZ075119">
    <property type="protein sequence ID" value="CAL5096548.1"/>
    <property type="molecule type" value="Genomic_DNA"/>
</dbReference>
<keyword evidence="1" id="KW-0479">Metal-binding</keyword>
<proteinExistence type="predicted"/>
<keyword evidence="7" id="KW-1185">Reference proteome</keyword>
<keyword evidence="2 4" id="KW-0863">Zinc-finger</keyword>
<evidence type="ECO:0000259" key="5">
    <source>
        <dbReference type="PROSITE" id="PS50089"/>
    </source>
</evidence>
<accession>A0ABC9GLC6</accession>
<evidence type="ECO:0000313" key="6">
    <source>
        <dbReference type="EMBL" id="CAL5096548.1"/>
    </source>
</evidence>
<organism evidence="6 7">
    <name type="scientific">Urochloa decumbens</name>
    <dbReference type="NCBI Taxonomy" id="240449"/>
    <lineage>
        <taxon>Eukaryota</taxon>
        <taxon>Viridiplantae</taxon>
        <taxon>Streptophyta</taxon>
        <taxon>Embryophyta</taxon>
        <taxon>Tracheophyta</taxon>
        <taxon>Spermatophyta</taxon>
        <taxon>Magnoliopsida</taxon>
        <taxon>Liliopsida</taxon>
        <taxon>Poales</taxon>
        <taxon>Poaceae</taxon>
        <taxon>PACMAD clade</taxon>
        <taxon>Panicoideae</taxon>
        <taxon>Panicodae</taxon>
        <taxon>Paniceae</taxon>
        <taxon>Melinidinae</taxon>
        <taxon>Urochloa</taxon>
    </lineage>
</organism>
<reference evidence="7" key="1">
    <citation type="submission" date="2024-06" db="EMBL/GenBank/DDBJ databases">
        <authorList>
            <person name="Ryan C."/>
        </authorList>
    </citation>
    <scope>NUCLEOTIDE SEQUENCE [LARGE SCALE GENOMIC DNA]</scope>
</reference>
<dbReference type="PROSITE" id="PS50089">
    <property type="entry name" value="ZF_RING_2"/>
    <property type="match status" value="1"/>
</dbReference>
<keyword evidence="3" id="KW-0862">Zinc</keyword>
<evidence type="ECO:0000256" key="1">
    <source>
        <dbReference type="ARBA" id="ARBA00022723"/>
    </source>
</evidence>
<dbReference type="PANTHER" id="PTHR45931:SF3">
    <property type="entry name" value="RING ZINC FINGER-CONTAINING PROTEIN"/>
    <property type="match status" value="1"/>
</dbReference>
<evidence type="ECO:0000256" key="4">
    <source>
        <dbReference type="PROSITE-ProRule" id="PRU00175"/>
    </source>
</evidence>
<reference evidence="6 7" key="2">
    <citation type="submission" date="2024-10" db="EMBL/GenBank/DDBJ databases">
        <authorList>
            <person name="Ryan C."/>
        </authorList>
    </citation>
    <scope>NUCLEOTIDE SEQUENCE [LARGE SCALE GENOMIC DNA]</scope>
</reference>
<dbReference type="InterPro" id="IPR013083">
    <property type="entry name" value="Znf_RING/FYVE/PHD"/>
</dbReference>
<dbReference type="Gene3D" id="3.30.40.10">
    <property type="entry name" value="Zinc/RING finger domain, C3HC4 (zinc finger)"/>
    <property type="match status" value="1"/>
</dbReference>
<sequence length="185" mass="20290">MQAMDADSRRRGRGGQGRVMRLRILAGPGAGTVEEVTAPTSRFGDYIPDATLRMFDADAAAAADDMAAALFYYDDAEDDDLDLAAPLFDDDLDLAGHRRGSKRARVAATSEAILGLQRVAGRSRSGEECAICLQDFHADETLRGMPCSHAFHQHCISQWLSRNAACPLCRHRLPTEEDDEQIDCY</sequence>
<gene>
    <name evidence="6" type="ORF">URODEC1_LOCUS117133</name>
</gene>
<name>A0ABC9GLC6_9POAL</name>
<protein>
    <recommendedName>
        <fullName evidence="5">RING-type domain-containing protein</fullName>
    </recommendedName>
</protein>
<dbReference type="AlphaFoldDB" id="A0ABC9GLC6"/>